<dbReference type="InterPro" id="IPR036754">
    <property type="entry name" value="YbaK/aa-tRNA-synt-asso_dom_sf"/>
</dbReference>
<gene>
    <name evidence="2" type="ORF">GCM10023333_27790</name>
</gene>
<evidence type="ECO:0000259" key="1">
    <source>
        <dbReference type="Pfam" id="PF04073"/>
    </source>
</evidence>
<dbReference type="Gene3D" id="3.90.960.10">
    <property type="entry name" value="YbaK/aminoacyl-tRNA synthetase-associated domain"/>
    <property type="match status" value="1"/>
</dbReference>
<dbReference type="CDD" id="cd04332">
    <property type="entry name" value="YbaK_like"/>
    <property type="match status" value="1"/>
</dbReference>
<sequence length="171" mass="18807">MGVAIRVSDYLNSLGIPYSLVAHAHSQSATQSALSAGVPVRQTAKAVILEDHEGRRIMAVLPAGNRLIVRKLAEQLGLELHLVPESRLKGAFDDCELGALPAVGDPYHVQAVYDDQLGEEQEIYMEAGDHEHLIRLSHPAFLTVIANHAHGRFSIDRSADYGQPKRGWDWQ</sequence>
<dbReference type="EMBL" id="BAABJZ010000090">
    <property type="protein sequence ID" value="GAA4893013.1"/>
    <property type="molecule type" value="Genomic_DNA"/>
</dbReference>
<keyword evidence="3" id="KW-1185">Reference proteome</keyword>
<protein>
    <submittedName>
        <fullName evidence="2">YbaK/EbsC family protein</fullName>
    </submittedName>
</protein>
<organism evidence="2 3">
    <name type="scientific">Ferrimonas pelagia</name>
    <dbReference type="NCBI Taxonomy" id="1177826"/>
    <lineage>
        <taxon>Bacteria</taxon>
        <taxon>Pseudomonadati</taxon>
        <taxon>Pseudomonadota</taxon>
        <taxon>Gammaproteobacteria</taxon>
        <taxon>Alteromonadales</taxon>
        <taxon>Ferrimonadaceae</taxon>
        <taxon>Ferrimonas</taxon>
    </lineage>
</organism>
<dbReference type="InterPro" id="IPR007214">
    <property type="entry name" value="YbaK/aa-tRNA-synth-assoc-dom"/>
</dbReference>
<name>A0ABP9F2S3_9GAMM</name>
<dbReference type="Pfam" id="PF04073">
    <property type="entry name" value="tRNA_edit"/>
    <property type="match status" value="1"/>
</dbReference>
<proteinExistence type="predicted"/>
<dbReference type="RefSeq" id="WP_345336024.1">
    <property type="nucleotide sequence ID" value="NZ_BAABJZ010000090.1"/>
</dbReference>
<comment type="caution">
    <text evidence="2">The sequence shown here is derived from an EMBL/GenBank/DDBJ whole genome shotgun (WGS) entry which is preliminary data.</text>
</comment>
<feature type="domain" description="YbaK/aminoacyl-tRNA synthetase-associated" evidence="1">
    <location>
        <begin position="25"/>
        <end position="139"/>
    </location>
</feature>
<evidence type="ECO:0000313" key="2">
    <source>
        <dbReference type="EMBL" id="GAA4893013.1"/>
    </source>
</evidence>
<evidence type="ECO:0000313" key="3">
    <source>
        <dbReference type="Proteomes" id="UP001499988"/>
    </source>
</evidence>
<dbReference type="Proteomes" id="UP001499988">
    <property type="component" value="Unassembled WGS sequence"/>
</dbReference>
<accession>A0ABP9F2S3</accession>
<dbReference type="SUPFAM" id="SSF55826">
    <property type="entry name" value="YbaK/ProRS associated domain"/>
    <property type="match status" value="1"/>
</dbReference>
<reference evidence="3" key="1">
    <citation type="journal article" date="2019" name="Int. J. Syst. Evol. Microbiol.">
        <title>The Global Catalogue of Microorganisms (GCM) 10K type strain sequencing project: providing services to taxonomists for standard genome sequencing and annotation.</title>
        <authorList>
            <consortium name="The Broad Institute Genomics Platform"/>
            <consortium name="The Broad Institute Genome Sequencing Center for Infectious Disease"/>
            <person name="Wu L."/>
            <person name="Ma J."/>
        </authorList>
    </citation>
    <scope>NUCLEOTIDE SEQUENCE [LARGE SCALE GENOMIC DNA]</scope>
    <source>
        <strain evidence="3">JCM 18401</strain>
    </source>
</reference>